<reference evidence="1 2" key="1">
    <citation type="journal article" date="2018" name="BMC Genomics">
        <title>Genomic comparison of Trypanosoma conorhini and Trypanosoma rangeli to Trypanosoma cruzi strains of high and low virulence.</title>
        <authorList>
            <person name="Bradwell K.R."/>
            <person name="Koparde V.N."/>
            <person name="Matveyev A.V."/>
            <person name="Serrano M.G."/>
            <person name="Alves J.M."/>
            <person name="Parikh H."/>
            <person name="Huang B."/>
            <person name="Lee V."/>
            <person name="Espinosa-Alvarez O."/>
            <person name="Ortiz P.A."/>
            <person name="Costa-Martins A.G."/>
            <person name="Teixeira M.M."/>
            <person name="Buck G.A."/>
        </authorList>
    </citation>
    <scope>NUCLEOTIDE SEQUENCE [LARGE SCALE GENOMIC DNA]</scope>
    <source>
        <strain evidence="1 2">AM80</strain>
    </source>
</reference>
<dbReference type="AlphaFoldDB" id="A0A3R7MEU0"/>
<dbReference type="EMBL" id="MKGL01000161">
    <property type="protein sequence ID" value="RNF04523.1"/>
    <property type="molecule type" value="Genomic_DNA"/>
</dbReference>
<evidence type="ECO:0000313" key="2">
    <source>
        <dbReference type="Proteomes" id="UP000283634"/>
    </source>
</evidence>
<sequence>MRAVGARRGSLFPYFLFPTNYYADYSCDWMGGPVLSQVAAHLSPYTMKVGSEQLEKWLEKESACSPRVSQISAACVAGSPMHGRGASRWKDAGEVMVVGRA</sequence>
<dbReference type="GeneID" id="40329048"/>
<dbReference type="Proteomes" id="UP000283634">
    <property type="component" value="Unassembled WGS sequence"/>
</dbReference>
<organism evidence="1 2">
    <name type="scientific">Trypanosoma rangeli</name>
    <dbReference type="NCBI Taxonomy" id="5698"/>
    <lineage>
        <taxon>Eukaryota</taxon>
        <taxon>Discoba</taxon>
        <taxon>Euglenozoa</taxon>
        <taxon>Kinetoplastea</taxon>
        <taxon>Metakinetoplastina</taxon>
        <taxon>Trypanosomatida</taxon>
        <taxon>Trypanosomatidae</taxon>
        <taxon>Trypanosoma</taxon>
        <taxon>Herpetosoma</taxon>
    </lineage>
</organism>
<evidence type="ECO:0000313" key="1">
    <source>
        <dbReference type="EMBL" id="RNF04523.1"/>
    </source>
</evidence>
<proteinExistence type="predicted"/>
<gene>
    <name evidence="1" type="ORF">TraAM80_05115</name>
</gene>
<dbReference type="RefSeq" id="XP_029238154.1">
    <property type="nucleotide sequence ID" value="XM_029382010.1"/>
</dbReference>
<accession>A0A3R7MEU0</accession>
<name>A0A3R7MEU0_TRYRA</name>
<protein>
    <submittedName>
        <fullName evidence="1">Uncharacterized protein</fullName>
    </submittedName>
</protein>
<comment type="caution">
    <text evidence="1">The sequence shown here is derived from an EMBL/GenBank/DDBJ whole genome shotgun (WGS) entry which is preliminary data.</text>
</comment>
<keyword evidence="2" id="KW-1185">Reference proteome</keyword>